<protein>
    <submittedName>
        <fullName evidence="1">Uncharacterized protein</fullName>
    </submittedName>
</protein>
<organism evidence="1 2">
    <name type="scientific">Brassica oleracea var. oleracea</name>
    <dbReference type="NCBI Taxonomy" id="109376"/>
    <lineage>
        <taxon>Eukaryota</taxon>
        <taxon>Viridiplantae</taxon>
        <taxon>Streptophyta</taxon>
        <taxon>Embryophyta</taxon>
        <taxon>Tracheophyta</taxon>
        <taxon>Spermatophyta</taxon>
        <taxon>Magnoliopsida</taxon>
        <taxon>eudicotyledons</taxon>
        <taxon>Gunneridae</taxon>
        <taxon>Pentapetalae</taxon>
        <taxon>rosids</taxon>
        <taxon>malvids</taxon>
        <taxon>Brassicales</taxon>
        <taxon>Brassicaceae</taxon>
        <taxon>Brassiceae</taxon>
        <taxon>Brassica</taxon>
    </lineage>
</organism>
<evidence type="ECO:0000313" key="2">
    <source>
        <dbReference type="Proteomes" id="UP000032141"/>
    </source>
</evidence>
<reference evidence="1 2" key="1">
    <citation type="journal article" date="2014" name="Genome Biol.">
        <title>Transcriptome and methylome profiling reveals relics of genome dominance in the mesopolyploid Brassica oleracea.</title>
        <authorList>
            <person name="Parkin I.A."/>
            <person name="Koh C."/>
            <person name="Tang H."/>
            <person name="Robinson S.J."/>
            <person name="Kagale S."/>
            <person name="Clarke W.E."/>
            <person name="Town C.D."/>
            <person name="Nixon J."/>
            <person name="Krishnakumar V."/>
            <person name="Bidwell S.L."/>
            <person name="Denoeud F."/>
            <person name="Belcram H."/>
            <person name="Links M.G."/>
            <person name="Just J."/>
            <person name="Clarke C."/>
            <person name="Bender T."/>
            <person name="Huebert T."/>
            <person name="Mason A.S."/>
            <person name="Pires J.C."/>
            <person name="Barker G."/>
            <person name="Moore J."/>
            <person name="Walley P.G."/>
            <person name="Manoli S."/>
            <person name="Batley J."/>
            <person name="Edwards D."/>
            <person name="Nelson M.N."/>
            <person name="Wang X."/>
            <person name="Paterson A.H."/>
            <person name="King G."/>
            <person name="Bancroft I."/>
            <person name="Chalhoub B."/>
            <person name="Sharpe A.G."/>
        </authorList>
    </citation>
    <scope>NUCLEOTIDE SEQUENCE</scope>
    <source>
        <strain evidence="1 2">cv. TO1000</strain>
    </source>
</reference>
<name>A0A0D3B9U9_BRAOL</name>
<dbReference type="HOGENOM" id="CLU_1498320_0_0_1"/>
<proteinExistence type="predicted"/>
<accession>A0A0D3B9U9</accession>
<sequence length="180" mass="20160">MEFRRSRPRVDNLDQLSRIRLEPHHLHLQFSAAIAVVIAVAVAEVCGCGWLRFLAVLRDLYDWLCERFEAVWSGLNDCCQTPTTAKAAFAGGSGKTGHTLSNMCWGRFLGGYEPYLSRTHPPAEPALPIFDQAEILNEWLSKNGVYPDLTEAFEVWCYRSKVAKRRLGLLGGEEDGNGMS</sequence>
<evidence type="ECO:0000313" key="1">
    <source>
        <dbReference type="EnsemblPlants" id="Bo3g060120.1"/>
    </source>
</evidence>
<reference evidence="1" key="2">
    <citation type="submission" date="2015-03" db="UniProtKB">
        <authorList>
            <consortium name="EnsemblPlants"/>
        </authorList>
    </citation>
    <scope>IDENTIFICATION</scope>
</reference>
<dbReference type="AlphaFoldDB" id="A0A0D3B9U9"/>
<dbReference type="GO" id="GO:0016567">
    <property type="term" value="P:protein ubiquitination"/>
    <property type="evidence" value="ECO:0007669"/>
    <property type="project" value="UniProtKB-UniPathway"/>
</dbReference>
<keyword evidence="2" id="KW-1185">Reference proteome</keyword>
<dbReference type="Proteomes" id="UP000032141">
    <property type="component" value="Chromosome C3"/>
</dbReference>
<dbReference type="EnsemblPlants" id="Bo3g060120.1">
    <property type="protein sequence ID" value="Bo3g060120.1"/>
    <property type="gene ID" value="Bo3g060120"/>
</dbReference>
<dbReference type="Gramene" id="Bo3g060120.1">
    <property type="protein sequence ID" value="Bo3g060120.1"/>
    <property type="gene ID" value="Bo3g060120"/>
</dbReference>
<dbReference type="STRING" id="109376.A0A0D3B9U9"/>
<dbReference type="UniPathway" id="UPA00143"/>